<gene>
    <name evidence="3" type="ORF">NCTC1542_05193</name>
    <name evidence="2" type="ORF">XA26_03480</name>
</gene>
<keyword evidence="1" id="KW-1133">Transmembrane helix</keyword>
<keyword evidence="1" id="KW-0812">Transmembrane</keyword>
<dbReference type="AlphaFoldDB" id="A0A0N9XDG3"/>
<evidence type="ECO:0000313" key="2">
    <source>
        <dbReference type="EMBL" id="ALI24214.1"/>
    </source>
</evidence>
<dbReference type="KEGG" id="mft:XA26_03480"/>
<name>A0A0N9XDG3_MYCFO</name>
<evidence type="ECO:0000313" key="5">
    <source>
        <dbReference type="Proteomes" id="UP000255389"/>
    </source>
</evidence>
<evidence type="ECO:0000256" key="1">
    <source>
        <dbReference type="SAM" id="Phobius"/>
    </source>
</evidence>
<dbReference type="STRING" id="1766.XA26_03480"/>
<dbReference type="RefSeq" id="WP_003881657.1">
    <property type="nucleotide sequence ID" value="NZ_CP011269.1"/>
</dbReference>
<evidence type="ECO:0000313" key="4">
    <source>
        <dbReference type="Proteomes" id="UP000057134"/>
    </source>
</evidence>
<reference evidence="2 4" key="1">
    <citation type="journal article" date="2015" name="MBio">
        <title>Enzymatic Degradation of Phenazines Can Generate Energy and Protect Sensitive Organisms from Toxicity.</title>
        <authorList>
            <person name="Costa K.C."/>
            <person name="Bergkessel M."/>
            <person name="Saunders S."/>
            <person name="Korlach J."/>
            <person name="Newman D.K."/>
        </authorList>
    </citation>
    <scope>NUCLEOTIDE SEQUENCE [LARGE SCALE GENOMIC DNA]</scope>
    <source>
        <strain evidence="2 4">CT6</strain>
    </source>
</reference>
<reference evidence="3 5" key="2">
    <citation type="submission" date="2018-06" db="EMBL/GenBank/DDBJ databases">
        <authorList>
            <consortium name="Pathogen Informatics"/>
            <person name="Doyle S."/>
        </authorList>
    </citation>
    <scope>NUCLEOTIDE SEQUENCE [LARGE SCALE GENOMIC DNA]</scope>
    <source>
        <strain evidence="3 5">NCTC1542</strain>
    </source>
</reference>
<dbReference type="Proteomes" id="UP000255389">
    <property type="component" value="Unassembled WGS sequence"/>
</dbReference>
<dbReference type="EMBL" id="CP011269">
    <property type="protein sequence ID" value="ALI24214.1"/>
    <property type="molecule type" value="Genomic_DNA"/>
</dbReference>
<evidence type="ECO:0000313" key="3">
    <source>
        <dbReference type="EMBL" id="SUA03707.1"/>
    </source>
</evidence>
<dbReference type="GeneID" id="93410781"/>
<dbReference type="EMBL" id="UGQY01000004">
    <property type="protein sequence ID" value="SUA03707.1"/>
    <property type="molecule type" value="Genomic_DNA"/>
</dbReference>
<dbReference type="Proteomes" id="UP000057134">
    <property type="component" value="Chromosome"/>
</dbReference>
<organism evidence="2 4">
    <name type="scientific">Mycolicibacterium fortuitum</name>
    <name type="common">Mycobacterium fortuitum</name>
    <dbReference type="NCBI Taxonomy" id="1766"/>
    <lineage>
        <taxon>Bacteria</taxon>
        <taxon>Bacillati</taxon>
        <taxon>Actinomycetota</taxon>
        <taxon>Actinomycetes</taxon>
        <taxon>Mycobacteriales</taxon>
        <taxon>Mycobacteriaceae</taxon>
        <taxon>Mycolicibacterium</taxon>
    </lineage>
</organism>
<protein>
    <submittedName>
        <fullName evidence="2">Uncharacterized protein</fullName>
    </submittedName>
</protein>
<proteinExistence type="predicted"/>
<feature type="transmembrane region" description="Helical" evidence="1">
    <location>
        <begin position="16"/>
        <end position="41"/>
    </location>
</feature>
<keyword evidence="1" id="KW-0472">Membrane</keyword>
<keyword evidence="4" id="KW-1185">Reference proteome</keyword>
<accession>A0A0N9XDG3</accession>
<dbReference type="PATRIC" id="fig|1766.6.peg.345"/>
<sequence>MHDSLEFLFPPMTYSVWWVIGAALLVLLVIGWIVGVIVWTLPIEVLRRVPVLRDISHRVLRFKFSRSLSKVEQQHRDGQLSTREAFHEISRIFRNFIDFRTGYQARRMTATDIAQSPLAGPALNVLTMTYPGQFDEVDPRTVPSVVDAARTAVLTWG</sequence>